<protein>
    <submittedName>
        <fullName evidence="1">Addiction module toxin RelE</fullName>
    </submittedName>
</protein>
<dbReference type="EMBL" id="PKUQ01000027">
    <property type="protein sequence ID" value="PLW76566.1"/>
    <property type="molecule type" value="Genomic_DNA"/>
</dbReference>
<dbReference type="Pfam" id="PF05973">
    <property type="entry name" value="Gp49"/>
    <property type="match status" value="1"/>
</dbReference>
<proteinExistence type="predicted"/>
<keyword evidence="2" id="KW-1185">Reference proteome</keyword>
<accession>A0A2N5XPW4</accession>
<comment type="caution">
    <text evidence="1">The sequence shown here is derived from an EMBL/GenBank/DDBJ whole genome shotgun (WGS) entry which is preliminary data.</text>
</comment>
<organism evidence="1 2">
    <name type="scientific">Cohaesibacter celericrescens</name>
    <dbReference type="NCBI Taxonomy" id="2067669"/>
    <lineage>
        <taxon>Bacteria</taxon>
        <taxon>Pseudomonadati</taxon>
        <taxon>Pseudomonadota</taxon>
        <taxon>Alphaproteobacteria</taxon>
        <taxon>Hyphomicrobiales</taxon>
        <taxon>Cohaesibacteraceae</taxon>
    </lineage>
</organism>
<reference evidence="1 2" key="1">
    <citation type="submission" date="2018-01" db="EMBL/GenBank/DDBJ databases">
        <title>The draft genome sequence of Cohaesibacter sp. H1304.</title>
        <authorList>
            <person name="Wang N.-N."/>
            <person name="Du Z.-J."/>
        </authorList>
    </citation>
    <scope>NUCLEOTIDE SEQUENCE [LARGE SCALE GENOMIC DNA]</scope>
    <source>
        <strain evidence="1 2">H1304</strain>
    </source>
</reference>
<evidence type="ECO:0000313" key="2">
    <source>
        <dbReference type="Proteomes" id="UP000234881"/>
    </source>
</evidence>
<evidence type="ECO:0000313" key="1">
    <source>
        <dbReference type="EMBL" id="PLW76566.1"/>
    </source>
</evidence>
<sequence length="119" mass="13502">MEWTVELYEEFEPEFDGYSEAVQDAILAKASLLEREGHQLGRPHVDTLNASKHANMKELRCSADDGFWRIAFAFDPARKAILLTAGDKAGVSEKRFYRQLIAKADERFDCHLANQKGKA</sequence>
<gene>
    <name evidence="1" type="ORF">C0081_14035</name>
</gene>
<dbReference type="InterPro" id="IPR009241">
    <property type="entry name" value="HigB-like"/>
</dbReference>
<dbReference type="AlphaFoldDB" id="A0A2N5XPW4"/>
<dbReference type="OrthoDB" id="330810at2"/>
<name>A0A2N5XPW4_9HYPH</name>
<dbReference type="Proteomes" id="UP000234881">
    <property type="component" value="Unassembled WGS sequence"/>
</dbReference>